<dbReference type="GO" id="GO:0003677">
    <property type="term" value="F:DNA binding"/>
    <property type="evidence" value="ECO:0007669"/>
    <property type="project" value="UniProtKB-KW"/>
</dbReference>
<accession>A0A261F7H6</accession>
<feature type="domain" description="HTH cro/C1-type" evidence="2">
    <location>
        <begin position="17"/>
        <end position="71"/>
    </location>
</feature>
<evidence type="ECO:0000259" key="2">
    <source>
        <dbReference type="PROSITE" id="PS50943"/>
    </source>
</evidence>
<dbReference type="AlphaFoldDB" id="A0A261F7H6"/>
<name>A0A261F7H6_9BIFI</name>
<dbReference type="Gene3D" id="1.10.260.40">
    <property type="entry name" value="lambda repressor-like DNA-binding domains"/>
    <property type="match status" value="1"/>
</dbReference>
<evidence type="ECO:0000313" key="3">
    <source>
        <dbReference type="EMBL" id="OZG55109.1"/>
    </source>
</evidence>
<evidence type="ECO:0000256" key="1">
    <source>
        <dbReference type="ARBA" id="ARBA00023125"/>
    </source>
</evidence>
<sequence>MEDTNEEGKSSAFGKQLSQIRKEKGLSQEALSRASGVSTAAISKYERGQLIPRADSLFMLAQALNVSMDDLYNGANLQTATEHTDDEAKKLVSTLHWLWKSEYFGYPSANEDGDIYMFAYRYKYLIQNFGDEVRTLSQYENPHLDGIEKLTHSMIEHYIAQFDQAMHPQPTYFPSEDPWEGRIPPAK</sequence>
<gene>
    <name evidence="3" type="ORF">AEAE_1231</name>
</gene>
<dbReference type="RefSeq" id="WP_094690319.1">
    <property type="nucleotide sequence ID" value="NZ_JACBYZ010000001.1"/>
</dbReference>
<keyword evidence="4" id="KW-1185">Reference proteome</keyword>
<dbReference type="PROSITE" id="PS50943">
    <property type="entry name" value="HTH_CROC1"/>
    <property type="match status" value="1"/>
</dbReference>
<organism evidence="3 4">
    <name type="scientific">Aeriscardovia aeriphila</name>
    <dbReference type="NCBI Taxonomy" id="218139"/>
    <lineage>
        <taxon>Bacteria</taxon>
        <taxon>Bacillati</taxon>
        <taxon>Actinomycetota</taxon>
        <taxon>Actinomycetes</taxon>
        <taxon>Bifidobacteriales</taxon>
        <taxon>Bifidobacteriaceae</taxon>
        <taxon>Aeriscardovia</taxon>
    </lineage>
</organism>
<dbReference type="Proteomes" id="UP000228976">
    <property type="component" value="Unassembled WGS sequence"/>
</dbReference>
<keyword evidence="1" id="KW-0238">DNA-binding</keyword>
<dbReference type="InterPro" id="IPR001387">
    <property type="entry name" value="Cro/C1-type_HTH"/>
</dbReference>
<dbReference type="EMBL" id="MWWU01000005">
    <property type="protein sequence ID" value="OZG55109.1"/>
    <property type="molecule type" value="Genomic_DNA"/>
</dbReference>
<evidence type="ECO:0000313" key="4">
    <source>
        <dbReference type="Proteomes" id="UP000228976"/>
    </source>
</evidence>
<dbReference type="Pfam" id="PF01381">
    <property type="entry name" value="HTH_3"/>
    <property type="match status" value="1"/>
</dbReference>
<comment type="caution">
    <text evidence="3">The sequence shown here is derived from an EMBL/GenBank/DDBJ whole genome shotgun (WGS) entry which is preliminary data.</text>
</comment>
<dbReference type="PANTHER" id="PTHR46558">
    <property type="entry name" value="TRACRIPTIONAL REGULATORY PROTEIN-RELATED-RELATED"/>
    <property type="match status" value="1"/>
</dbReference>
<reference evidence="3 4" key="1">
    <citation type="journal article" date="2017" name="BMC Genomics">
        <title>Comparative genomic and phylogenomic analyses of the Bifidobacteriaceae family.</title>
        <authorList>
            <person name="Lugli G.A."/>
            <person name="Milani C."/>
            <person name="Turroni F."/>
            <person name="Duranti S."/>
            <person name="Mancabelli L."/>
            <person name="Mangifesta M."/>
            <person name="Ferrario C."/>
            <person name="Modesto M."/>
            <person name="Mattarelli P."/>
            <person name="Jiri K."/>
            <person name="van Sinderen D."/>
            <person name="Ventura M."/>
        </authorList>
    </citation>
    <scope>NUCLEOTIDE SEQUENCE [LARGE SCALE GENOMIC DNA]</scope>
    <source>
        <strain evidence="3 4">LMG 21773</strain>
    </source>
</reference>
<dbReference type="OrthoDB" id="9794834at2"/>
<dbReference type="CDD" id="cd00093">
    <property type="entry name" value="HTH_XRE"/>
    <property type="match status" value="1"/>
</dbReference>
<dbReference type="SMART" id="SM00530">
    <property type="entry name" value="HTH_XRE"/>
    <property type="match status" value="1"/>
</dbReference>
<protein>
    <submittedName>
        <fullName evidence="3">Helix-turn-helix protein</fullName>
    </submittedName>
</protein>
<dbReference type="InterPro" id="IPR010982">
    <property type="entry name" value="Lambda_DNA-bd_dom_sf"/>
</dbReference>
<dbReference type="SUPFAM" id="SSF47413">
    <property type="entry name" value="lambda repressor-like DNA-binding domains"/>
    <property type="match status" value="1"/>
</dbReference>
<proteinExistence type="predicted"/>
<dbReference type="PANTHER" id="PTHR46558:SF4">
    <property type="entry name" value="DNA-BIDING PHAGE PROTEIN"/>
    <property type="match status" value="1"/>
</dbReference>